<comment type="caution">
    <text evidence="1">The sequence shown here is derived from an EMBL/GenBank/DDBJ whole genome shotgun (WGS) entry which is preliminary data.</text>
</comment>
<dbReference type="InterPro" id="IPR011446">
    <property type="entry name" value="BBP7"/>
</dbReference>
<dbReference type="Proteomes" id="UP000320176">
    <property type="component" value="Unassembled WGS sequence"/>
</dbReference>
<reference evidence="1 2" key="1">
    <citation type="submission" date="2019-02" db="EMBL/GenBank/DDBJ databases">
        <title>Deep-cultivation of Planctomycetes and their phenomic and genomic characterization uncovers novel biology.</title>
        <authorList>
            <person name="Wiegand S."/>
            <person name="Jogler M."/>
            <person name="Boedeker C."/>
            <person name="Pinto D."/>
            <person name="Vollmers J."/>
            <person name="Rivas-Marin E."/>
            <person name="Kohn T."/>
            <person name="Peeters S.H."/>
            <person name="Heuer A."/>
            <person name="Rast P."/>
            <person name="Oberbeckmann S."/>
            <person name="Bunk B."/>
            <person name="Jeske O."/>
            <person name="Meyerdierks A."/>
            <person name="Storesund J.E."/>
            <person name="Kallscheuer N."/>
            <person name="Luecker S."/>
            <person name="Lage O.M."/>
            <person name="Pohl T."/>
            <person name="Merkel B.J."/>
            <person name="Hornburger P."/>
            <person name="Mueller R.-W."/>
            <person name="Bruemmer F."/>
            <person name="Labrenz M."/>
            <person name="Spormann A.M."/>
            <person name="Op Den Camp H."/>
            <person name="Overmann J."/>
            <person name="Amann R."/>
            <person name="Jetten M.S.M."/>
            <person name="Mascher T."/>
            <person name="Medema M.H."/>
            <person name="Devos D.P."/>
            <person name="Kaster A.-K."/>
            <person name="Ovreas L."/>
            <person name="Rohde M."/>
            <person name="Galperin M.Y."/>
            <person name="Jogler C."/>
        </authorList>
    </citation>
    <scope>NUCLEOTIDE SEQUENCE [LARGE SCALE GENOMIC DNA]</scope>
    <source>
        <strain evidence="1 2">Pla52n</strain>
    </source>
</reference>
<gene>
    <name evidence="1" type="ORF">Pla52n_25460</name>
</gene>
<accession>A0A5C6AWW6</accession>
<sequence length="503" mass="54469">MILNMPQSETVPSPLLLRHGAMFTIAKAALGRLAMMVLMGLLLAILSHQVVLAQEMIPVPDNAEKVPLTDPVVEGKEGAIADETIDNGPVIAEPIYDDIAEDIAIESPIVLGDPVYRHNGLESHHRHTTHQHCQQACRHVACVLPEYWVRASYLNWRLSGMNLPALVTSSPAGTAREDAGVLGLSTTSILLGQEDVGDQSRSGGRFEFGRWFDRAGQLGWSVAFMEIDEDTDSYQFNSSSSPILARPFFSLEPGFGGPNSDLLGQPGEITGNVSVDSSVSFEGAEVMFHRLVAHDSDQRLYASLGYQYFGLDDSLRIRDFKQIVGNGSGLAIGTTIDGADEFSADNQFHGVAIGVRTSRKRYRWTLDAGLQCALGDSHSQVAISGRTTSSVPQVGGGTDTATTAGGLLALPSNSGVFDRHELAIVPQMDVGLTLQLFPRLNGFVGYQFLYWSKLARSAEQIDTGVDLSQLDPGQSSVGARPEFEFRYTDLIAHGLDVGLEYRF</sequence>
<dbReference type="OrthoDB" id="8212403at2"/>
<evidence type="ECO:0000313" key="1">
    <source>
        <dbReference type="EMBL" id="TWU04505.1"/>
    </source>
</evidence>
<evidence type="ECO:0000313" key="2">
    <source>
        <dbReference type="Proteomes" id="UP000320176"/>
    </source>
</evidence>
<keyword evidence="2" id="KW-1185">Reference proteome</keyword>
<dbReference type="Pfam" id="PF07585">
    <property type="entry name" value="BBP7"/>
    <property type="match status" value="1"/>
</dbReference>
<dbReference type="EMBL" id="SJPN01000003">
    <property type="protein sequence ID" value="TWU04505.1"/>
    <property type="molecule type" value="Genomic_DNA"/>
</dbReference>
<dbReference type="AlphaFoldDB" id="A0A5C6AWW6"/>
<name>A0A5C6AWW6_9BACT</name>
<protein>
    <recommendedName>
        <fullName evidence="3">BBP7 family outer membrane beta-barrel protein</fullName>
    </recommendedName>
</protein>
<organism evidence="1 2">
    <name type="scientific">Stieleria varia</name>
    <dbReference type="NCBI Taxonomy" id="2528005"/>
    <lineage>
        <taxon>Bacteria</taxon>
        <taxon>Pseudomonadati</taxon>
        <taxon>Planctomycetota</taxon>
        <taxon>Planctomycetia</taxon>
        <taxon>Pirellulales</taxon>
        <taxon>Pirellulaceae</taxon>
        <taxon>Stieleria</taxon>
    </lineage>
</organism>
<evidence type="ECO:0008006" key="3">
    <source>
        <dbReference type="Google" id="ProtNLM"/>
    </source>
</evidence>
<proteinExistence type="predicted"/>